<evidence type="ECO:0000256" key="7">
    <source>
        <dbReference type="SAM" id="MobiDB-lite"/>
    </source>
</evidence>
<keyword evidence="5" id="KW-0998">Cell outer membrane</keyword>
<comment type="caution">
    <text evidence="8">The sequence shown here is derived from an EMBL/GenBank/DDBJ whole genome shotgun (WGS) entry which is preliminary data.</text>
</comment>
<reference evidence="9" key="1">
    <citation type="submission" date="2017-05" db="EMBL/GenBank/DDBJ databases">
        <title>Complete and WGS of Bordetella genogroups.</title>
        <authorList>
            <person name="Spilker T."/>
            <person name="Lipuma J."/>
        </authorList>
    </citation>
    <scope>NUCLEOTIDE SEQUENCE [LARGE SCALE GENOMIC DNA]</scope>
    <source>
        <strain evidence="9">AU18089</strain>
    </source>
</reference>
<proteinExistence type="predicted"/>
<sequence length="58" mass="5900">MSHLAHGRMVLRIVATLAATSLVAACGFKGPLYLPPESGQTGPTTPPPPQIPAPATLP</sequence>
<evidence type="ECO:0000256" key="2">
    <source>
        <dbReference type="ARBA" id="ARBA00022729"/>
    </source>
</evidence>
<evidence type="ECO:0000313" key="8">
    <source>
        <dbReference type="EMBL" id="OZI16602.1"/>
    </source>
</evidence>
<comment type="subcellular location">
    <subcellularLocation>
        <location evidence="1">Cell outer membrane</location>
        <topology evidence="1">Lipid-anchor</topology>
    </subcellularLocation>
</comment>
<keyword evidence="6" id="KW-0449">Lipoprotein</keyword>
<dbReference type="GO" id="GO:0009279">
    <property type="term" value="C:cell outer membrane"/>
    <property type="evidence" value="ECO:0007669"/>
    <property type="project" value="UniProtKB-SubCell"/>
</dbReference>
<dbReference type="EMBL" id="NEVK01000008">
    <property type="protein sequence ID" value="OZI16602.1"/>
    <property type="molecule type" value="Genomic_DNA"/>
</dbReference>
<evidence type="ECO:0000256" key="4">
    <source>
        <dbReference type="ARBA" id="ARBA00023139"/>
    </source>
</evidence>
<dbReference type="Pfam" id="PF13627">
    <property type="entry name" value="LptM_cons"/>
    <property type="match status" value="1"/>
</dbReference>
<accession>A0A261QW39</accession>
<organism evidence="8 9">
    <name type="scientific">Bordetella genomosp. 7</name>
    <dbReference type="NCBI Taxonomy" id="1416805"/>
    <lineage>
        <taxon>Bacteria</taxon>
        <taxon>Pseudomonadati</taxon>
        <taxon>Pseudomonadota</taxon>
        <taxon>Betaproteobacteria</taxon>
        <taxon>Burkholderiales</taxon>
        <taxon>Alcaligenaceae</taxon>
        <taxon>Bordetella</taxon>
    </lineage>
</organism>
<evidence type="ECO:0000256" key="1">
    <source>
        <dbReference type="ARBA" id="ARBA00004459"/>
    </source>
</evidence>
<dbReference type="Proteomes" id="UP000216947">
    <property type="component" value="Unassembled WGS sequence"/>
</dbReference>
<keyword evidence="2" id="KW-0732">Signal</keyword>
<protein>
    <recommendedName>
        <fullName evidence="10">Lipoprotein</fullName>
    </recommendedName>
</protein>
<evidence type="ECO:0000256" key="6">
    <source>
        <dbReference type="ARBA" id="ARBA00023288"/>
    </source>
</evidence>
<feature type="compositionally biased region" description="Pro residues" evidence="7">
    <location>
        <begin position="44"/>
        <end position="58"/>
    </location>
</feature>
<evidence type="ECO:0000313" key="9">
    <source>
        <dbReference type="Proteomes" id="UP000216947"/>
    </source>
</evidence>
<dbReference type="InterPro" id="IPR032831">
    <property type="entry name" value="LptM_cons"/>
</dbReference>
<keyword evidence="3" id="KW-0472">Membrane</keyword>
<keyword evidence="9" id="KW-1185">Reference proteome</keyword>
<dbReference type="NCBIfam" id="NF047847">
    <property type="entry name" value="SS_mature_LptM"/>
    <property type="match status" value="1"/>
</dbReference>
<evidence type="ECO:0008006" key="10">
    <source>
        <dbReference type="Google" id="ProtNLM"/>
    </source>
</evidence>
<dbReference type="AlphaFoldDB" id="A0A261QW39"/>
<evidence type="ECO:0000256" key="3">
    <source>
        <dbReference type="ARBA" id="ARBA00023136"/>
    </source>
</evidence>
<keyword evidence="4" id="KW-0564">Palmitate</keyword>
<gene>
    <name evidence="8" type="ORF">CAL19_18180</name>
</gene>
<name>A0A261QW39_9BORD</name>
<evidence type="ECO:0000256" key="5">
    <source>
        <dbReference type="ARBA" id="ARBA00023237"/>
    </source>
</evidence>
<feature type="region of interest" description="Disordered" evidence="7">
    <location>
        <begin position="34"/>
        <end position="58"/>
    </location>
</feature>